<evidence type="ECO:0000313" key="2">
    <source>
        <dbReference type="EMBL" id="OMJ15788.1"/>
    </source>
</evidence>
<dbReference type="AlphaFoldDB" id="A0A1R1XMC7"/>
<name>A0A1R1XMC7_9FUNG</name>
<evidence type="ECO:0000256" key="1">
    <source>
        <dbReference type="SAM" id="MobiDB-lite"/>
    </source>
</evidence>
<feature type="compositionally biased region" description="Polar residues" evidence="1">
    <location>
        <begin position="71"/>
        <end position="89"/>
    </location>
</feature>
<keyword evidence="3" id="KW-1185">Reference proteome</keyword>
<organism evidence="2 3">
    <name type="scientific">Smittium culicis</name>
    <dbReference type="NCBI Taxonomy" id="133412"/>
    <lineage>
        <taxon>Eukaryota</taxon>
        <taxon>Fungi</taxon>
        <taxon>Fungi incertae sedis</taxon>
        <taxon>Zoopagomycota</taxon>
        <taxon>Kickxellomycotina</taxon>
        <taxon>Harpellomycetes</taxon>
        <taxon>Harpellales</taxon>
        <taxon>Legeriomycetaceae</taxon>
        <taxon>Smittium</taxon>
    </lineage>
</organism>
<feature type="region of interest" description="Disordered" evidence="1">
    <location>
        <begin position="71"/>
        <end position="110"/>
    </location>
</feature>
<dbReference type="OrthoDB" id="5586749at2759"/>
<protein>
    <submittedName>
        <fullName evidence="2">Uncharacterized protein</fullName>
    </submittedName>
</protein>
<feature type="region of interest" description="Disordered" evidence="1">
    <location>
        <begin position="171"/>
        <end position="203"/>
    </location>
</feature>
<sequence length="428" mass="47361">MSIEENKPDNLTSSGIQLDKLQHAFSKTESRFRESKIEQVNICNNDQREKKVRIVVPDEVRFNWLGIFNQNDHSDSSGTNSQKEFNSSDPNHHSIEATSTSTDNETTTPLHLTPIDTDVYSESNIELSSEILDNIISTFKPDLNADNSSNSNIDSLKGSEIDLNLSCDPKPNSKKESLLTPISNSISDPIAESKQGNDMSFSSSSYSHPEINFCPSFEISKTLENTNILDTNRSNDSSQDGSGFKVSFSKTDESFFKLSDISSSSTNVISTKNLDHSSKSTIISSDSKLKIISSNTPLNSISTSNPNAQVPSSLEESKSHKNISSNSLAEPNFELFDFKDKCINLELIYPSQANRSTTSIPGYSNNLTIQRKPKSTFPLPMTNRFFSNSGFLDNIQPSTTTKKSRTNSIVRSLSRRLLNLGKKSSSKD</sequence>
<feature type="region of interest" description="Disordered" evidence="1">
    <location>
        <begin position="296"/>
        <end position="325"/>
    </location>
</feature>
<feature type="compositionally biased region" description="Low complexity" evidence="1">
    <location>
        <begin position="98"/>
        <end position="108"/>
    </location>
</feature>
<reference evidence="3" key="1">
    <citation type="submission" date="2017-01" db="EMBL/GenBank/DDBJ databases">
        <authorList>
            <person name="Wang Y."/>
            <person name="White M."/>
            <person name="Kvist S."/>
            <person name="Moncalvo J.-M."/>
        </authorList>
    </citation>
    <scope>NUCLEOTIDE SEQUENCE [LARGE SCALE GENOMIC DNA]</scope>
    <source>
        <strain evidence="3">ID-206-W2</strain>
    </source>
</reference>
<proteinExistence type="predicted"/>
<feature type="compositionally biased region" description="Polar residues" evidence="1">
    <location>
        <begin position="194"/>
        <end position="203"/>
    </location>
</feature>
<feature type="compositionally biased region" description="Polar residues" evidence="1">
    <location>
        <begin position="296"/>
        <end position="314"/>
    </location>
</feature>
<accession>A0A1R1XMC7</accession>
<comment type="caution">
    <text evidence="2">The sequence shown here is derived from an EMBL/GenBank/DDBJ whole genome shotgun (WGS) entry which is preliminary data.</text>
</comment>
<gene>
    <name evidence="2" type="ORF">AYI69_g8078</name>
</gene>
<dbReference type="EMBL" id="LSSM01004121">
    <property type="protein sequence ID" value="OMJ15788.1"/>
    <property type="molecule type" value="Genomic_DNA"/>
</dbReference>
<evidence type="ECO:0000313" key="3">
    <source>
        <dbReference type="Proteomes" id="UP000187429"/>
    </source>
</evidence>
<dbReference type="Proteomes" id="UP000187429">
    <property type="component" value="Unassembled WGS sequence"/>
</dbReference>